<protein>
    <submittedName>
        <fullName evidence="1">Uncharacterized protein</fullName>
    </submittedName>
</protein>
<proteinExistence type="predicted"/>
<accession>X0YHX6</accession>
<name>X0YHX6_9ZZZZ</name>
<organism evidence="1">
    <name type="scientific">marine sediment metagenome</name>
    <dbReference type="NCBI Taxonomy" id="412755"/>
    <lineage>
        <taxon>unclassified sequences</taxon>
        <taxon>metagenomes</taxon>
        <taxon>ecological metagenomes</taxon>
    </lineage>
</organism>
<gene>
    <name evidence="1" type="ORF">S01H1_70805</name>
</gene>
<feature type="non-terminal residue" evidence="1">
    <location>
        <position position="85"/>
    </location>
</feature>
<dbReference type="EMBL" id="BARS01047105">
    <property type="protein sequence ID" value="GAG36426.1"/>
    <property type="molecule type" value="Genomic_DNA"/>
</dbReference>
<sequence length="85" mass="9217">MARIPVFQAGLIHQIALDGALAGDDALGSVLLVGNFLSASIDTYSVCEELANRLELQGWTVHRASTHVARLPRLADMVFTVLSRR</sequence>
<reference evidence="1" key="1">
    <citation type="journal article" date="2014" name="Front. Microbiol.">
        <title>High frequency of phylogenetically diverse reductive dehalogenase-homologous genes in deep subseafloor sedimentary metagenomes.</title>
        <authorList>
            <person name="Kawai M."/>
            <person name="Futagami T."/>
            <person name="Toyoda A."/>
            <person name="Takaki Y."/>
            <person name="Nishi S."/>
            <person name="Hori S."/>
            <person name="Arai W."/>
            <person name="Tsubouchi T."/>
            <person name="Morono Y."/>
            <person name="Uchiyama I."/>
            <person name="Ito T."/>
            <person name="Fujiyama A."/>
            <person name="Inagaki F."/>
            <person name="Takami H."/>
        </authorList>
    </citation>
    <scope>NUCLEOTIDE SEQUENCE</scope>
    <source>
        <strain evidence="1">Expedition CK06-06</strain>
    </source>
</reference>
<dbReference type="AlphaFoldDB" id="X0YHX6"/>
<evidence type="ECO:0000313" key="1">
    <source>
        <dbReference type="EMBL" id="GAG36426.1"/>
    </source>
</evidence>
<comment type="caution">
    <text evidence="1">The sequence shown here is derived from an EMBL/GenBank/DDBJ whole genome shotgun (WGS) entry which is preliminary data.</text>
</comment>